<gene>
    <name evidence="1" type="ORF">NOCA2290037</name>
</gene>
<dbReference type="GO" id="GO:0005829">
    <property type="term" value="C:cytosol"/>
    <property type="evidence" value="ECO:0007669"/>
    <property type="project" value="TreeGrafter"/>
</dbReference>
<dbReference type="GO" id="GO:0000287">
    <property type="term" value="F:magnesium ion binding"/>
    <property type="evidence" value="ECO:0007669"/>
    <property type="project" value="TreeGrafter"/>
</dbReference>
<protein>
    <submittedName>
        <fullName evidence="1">Putative HAD superfamily hydrolase</fullName>
    </submittedName>
</protein>
<dbReference type="NCBIfam" id="TIGR01484">
    <property type="entry name" value="HAD-SF-IIB"/>
    <property type="match status" value="1"/>
</dbReference>
<dbReference type="Gene3D" id="3.40.50.1000">
    <property type="entry name" value="HAD superfamily/HAD-like"/>
    <property type="match status" value="1"/>
</dbReference>
<keyword evidence="1" id="KW-0378">Hydrolase</keyword>
<dbReference type="InterPro" id="IPR023214">
    <property type="entry name" value="HAD_sf"/>
</dbReference>
<dbReference type="GO" id="GO:0016791">
    <property type="term" value="F:phosphatase activity"/>
    <property type="evidence" value="ECO:0007669"/>
    <property type="project" value="TreeGrafter"/>
</dbReference>
<reference evidence="1" key="1">
    <citation type="submission" date="2015-08" db="EMBL/GenBank/DDBJ databases">
        <authorList>
            <person name="Babu N.S."/>
            <person name="Beckwith C.J."/>
            <person name="Beseler K.G."/>
            <person name="Brison A."/>
            <person name="Carone J.V."/>
            <person name="Caskin T.P."/>
            <person name="Diamond M."/>
            <person name="Durham M.E."/>
            <person name="Foxe J.M."/>
            <person name="Go M."/>
            <person name="Henderson B.A."/>
            <person name="Jones I.B."/>
            <person name="McGettigan J.A."/>
            <person name="Micheletti S.J."/>
            <person name="Nasrallah M.E."/>
            <person name="Ortiz D."/>
            <person name="Piller C.R."/>
            <person name="Privatt S.R."/>
            <person name="Schneider S.L."/>
            <person name="Sharp S."/>
            <person name="Smith T.C."/>
            <person name="Stanton J.D."/>
            <person name="Ullery H.E."/>
            <person name="Wilson R.J."/>
            <person name="Serrano M.G."/>
            <person name="Buck G."/>
            <person name="Lee V."/>
            <person name="Wang Y."/>
            <person name="Carvalho R."/>
            <person name="Voegtly L."/>
            <person name="Shi R."/>
            <person name="Duckworth R."/>
            <person name="Johnson A."/>
            <person name="Loviza R."/>
            <person name="Walstead R."/>
            <person name="Shah Z."/>
            <person name="Kiflezghi M."/>
            <person name="Wade K."/>
            <person name="Ball S.L."/>
            <person name="Bradley K.W."/>
            <person name="Asai D.J."/>
            <person name="Bowman C.A."/>
            <person name="Russell D.A."/>
            <person name="Pope W.H."/>
            <person name="Jacobs-Sera D."/>
            <person name="Hendrix R.W."/>
            <person name="Hatfull G.F."/>
        </authorList>
    </citation>
    <scope>NUCLEOTIDE SEQUENCE</scope>
</reference>
<proteinExistence type="predicted"/>
<sequence length="264" mass="28345">MRPRLVATDLDGTLLRRDGTVSARTREVLAMLDRRGVPVVFVTGRPMRWVEELHDDIGGHGLAICSNGAVLYEVAGRSVQRALPVAPATVLTVAHRLRTGLPGSRFALERVHGFARETDYRSRHVEPAGTPTGTLEDLLDGSTVKLLALHEEMAGDAYWRAVRDLVGDLVDVTWSSTWALVEMSAHGVTKASMLADVCAEQGIDAAEVVAFGDMPNDIAMLHWAGTSYAMADAHPAVVAAATHRAPAHDDDGVAAVLTELFDLP</sequence>
<evidence type="ECO:0000313" key="1">
    <source>
        <dbReference type="EMBL" id="CUR55650.1"/>
    </source>
</evidence>
<dbReference type="InterPro" id="IPR036412">
    <property type="entry name" value="HAD-like_sf"/>
</dbReference>
<dbReference type="InterPro" id="IPR006379">
    <property type="entry name" value="HAD-SF_hydro_IIB"/>
</dbReference>
<name>A0A2P2C0V4_9ZZZZ</name>
<dbReference type="PANTHER" id="PTHR10000:SF8">
    <property type="entry name" value="HAD SUPERFAMILY HYDROLASE-LIKE, TYPE 3"/>
    <property type="match status" value="1"/>
</dbReference>
<dbReference type="EMBL" id="CZKA01000022">
    <property type="protein sequence ID" value="CUR55650.1"/>
    <property type="molecule type" value="Genomic_DNA"/>
</dbReference>
<dbReference type="SUPFAM" id="SSF56784">
    <property type="entry name" value="HAD-like"/>
    <property type="match status" value="1"/>
</dbReference>
<accession>A0A2P2C0V4</accession>
<dbReference type="PANTHER" id="PTHR10000">
    <property type="entry name" value="PHOSPHOSERINE PHOSPHATASE"/>
    <property type="match status" value="1"/>
</dbReference>
<dbReference type="AlphaFoldDB" id="A0A2P2C0V4"/>
<organism evidence="1">
    <name type="scientific">metagenome</name>
    <dbReference type="NCBI Taxonomy" id="256318"/>
    <lineage>
        <taxon>unclassified sequences</taxon>
        <taxon>metagenomes</taxon>
    </lineage>
</organism>
<dbReference type="Gene3D" id="3.30.1240.10">
    <property type="match status" value="1"/>
</dbReference>
<dbReference type="Pfam" id="PF08282">
    <property type="entry name" value="Hydrolase_3"/>
    <property type="match status" value="1"/>
</dbReference>